<organism evidence="7 8">
    <name type="scientific">Anthostomella pinea</name>
    <dbReference type="NCBI Taxonomy" id="933095"/>
    <lineage>
        <taxon>Eukaryota</taxon>
        <taxon>Fungi</taxon>
        <taxon>Dikarya</taxon>
        <taxon>Ascomycota</taxon>
        <taxon>Pezizomycotina</taxon>
        <taxon>Sordariomycetes</taxon>
        <taxon>Xylariomycetidae</taxon>
        <taxon>Xylariales</taxon>
        <taxon>Xylariaceae</taxon>
        <taxon>Anthostomella</taxon>
    </lineage>
</organism>
<feature type="transmembrane region" description="Helical" evidence="5">
    <location>
        <begin position="87"/>
        <end position="104"/>
    </location>
</feature>
<feature type="domain" description="DUF202" evidence="6">
    <location>
        <begin position="72"/>
        <end position="143"/>
    </location>
</feature>
<evidence type="ECO:0000256" key="3">
    <source>
        <dbReference type="ARBA" id="ARBA00022989"/>
    </source>
</evidence>
<feature type="transmembrane region" description="Helical" evidence="5">
    <location>
        <begin position="160"/>
        <end position="179"/>
    </location>
</feature>
<evidence type="ECO:0000313" key="7">
    <source>
        <dbReference type="EMBL" id="CAJ2513695.1"/>
    </source>
</evidence>
<keyword evidence="4 5" id="KW-0472">Membrane</keyword>
<evidence type="ECO:0000256" key="5">
    <source>
        <dbReference type="SAM" id="Phobius"/>
    </source>
</evidence>
<evidence type="ECO:0000313" key="8">
    <source>
        <dbReference type="Proteomes" id="UP001295740"/>
    </source>
</evidence>
<evidence type="ECO:0000256" key="1">
    <source>
        <dbReference type="ARBA" id="ARBA00004127"/>
    </source>
</evidence>
<dbReference type="InterPro" id="IPR003807">
    <property type="entry name" value="DUF202"/>
</dbReference>
<keyword evidence="2 5" id="KW-0812">Transmembrane</keyword>
<dbReference type="PANTHER" id="PTHR34187">
    <property type="entry name" value="FGR18P"/>
    <property type="match status" value="1"/>
</dbReference>
<evidence type="ECO:0000256" key="2">
    <source>
        <dbReference type="ARBA" id="ARBA00022692"/>
    </source>
</evidence>
<keyword evidence="3 5" id="KW-1133">Transmembrane helix</keyword>
<protein>
    <submittedName>
        <fullName evidence="7">Uu.00g018140.m01.CDS01</fullName>
    </submittedName>
</protein>
<comment type="caution">
    <text evidence="7">The sequence shown here is derived from an EMBL/GenBank/DDBJ whole genome shotgun (WGS) entry which is preliminary data.</text>
</comment>
<dbReference type="EMBL" id="CAUWAG010000020">
    <property type="protein sequence ID" value="CAJ2513695.1"/>
    <property type="molecule type" value="Genomic_DNA"/>
</dbReference>
<name>A0AAI8VZX4_9PEZI</name>
<dbReference type="PANTHER" id="PTHR34187:SF3">
    <property type="entry name" value="DUF DOMAIN PROTEIN (AFU_ORTHOLOGUE AFUA_6G11150)"/>
    <property type="match status" value="1"/>
</dbReference>
<dbReference type="GO" id="GO:0012505">
    <property type="term" value="C:endomembrane system"/>
    <property type="evidence" value="ECO:0007669"/>
    <property type="project" value="UniProtKB-SubCell"/>
</dbReference>
<dbReference type="InterPro" id="IPR052053">
    <property type="entry name" value="IM_YidH-like"/>
</dbReference>
<reference evidence="7" key="1">
    <citation type="submission" date="2023-10" db="EMBL/GenBank/DDBJ databases">
        <authorList>
            <person name="Hackl T."/>
        </authorList>
    </citation>
    <scope>NUCLEOTIDE SEQUENCE</scope>
</reference>
<gene>
    <name evidence="7" type="ORF">KHLLAP_LOCUS14163</name>
</gene>
<accession>A0AAI8VZX4</accession>
<comment type="subcellular location">
    <subcellularLocation>
        <location evidence="1">Endomembrane system</location>
        <topology evidence="1">Multi-pass membrane protein</topology>
    </subcellularLocation>
</comment>
<keyword evidence="8" id="KW-1185">Reference proteome</keyword>
<proteinExistence type="predicted"/>
<dbReference type="AlphaFoldDB" id="A0AAI8VZX4"/>
<feature type="transmembrane region" description="Helical" evidence="5">
    <location>
        <begin position="119"/>
        <end position="139"/>
    </location>
</feature>
<dbReference type="Pfam" id="PF02656">
    <property type="entry name" value="DUF202"/>
    <property type="match status" value="1"/>
</dbReference>
<sequence length="186" mass="20268">MPTPQTEPEDSPTPSSCCCGPLSYTYSALTRPVEVGDYDRGFGATATGDGNAFFTWPFLGPLLFENESSDARDHCANERTFLSYLRLSVYMAIIAIAIVLSFHLKSQPSAVELRMAKPLGIVFWLLSVACLVAGFGNYIKTVNGYSRREAIVQTGWRTQSIMSLIALAIVGTCVILLVITKVQSNT</sequence>
<evidence type="ECO:0000259" key="6">
    <source>
        <dbReference type="Pfam" id="PF02656"/>
    </source>
</evidence>
<dbReference type="Proteomes" id="UP001295740">
    <property type="component" value="Unassembled WGS sequence"/>
</dbReference>
<evidence type="ECO:0000256" key="4">
    <source>
        <dbReference type="ARBA" id="ARBA00023136"/>
    </source>
</evidence>